<gene>
    <name evidence="2" type="ORF">MBJ925_LOCUS20377</name>
    <name evidence="3" type="ORF">SMN809_LOCUS14996</name>
</gene>
<evidence type="ECO:0000313" key="2">
    <source>
        <dbReference type="EMBL" id="CAF2091301.1"/>
    </source>
</evidence>
<feature type="compositionally biased region" description="Acidic residues" evidence="1">
    <location>
        <begin position="89"/>
        <end position="104"/>
    </location>
</feature>
<proteinExistence type="predicted"/>
<evidence type="ECO:0000313" key="3">
    <source>
        <dbReference type="EMBL" id="CAF4057438.1"/>
    </source>
</evidence>
<feature type="compositionally biased region" description="Polar residues" evidence="1">
    <location>
        <begin position="58"/>
        <end position="67"/>
    </location>
</feature>
<name>A0A816SQ35_9BILA</name>
<feature type="compositionally biased region" description="Low complexity" evidence="1">
    <location>
        <begin position="30"/>
        <end position="47"/>
    </location>
</feature>
<feature type="region of interest" description="Disordered" evidence="1">
    <location>
        <begin position="1"/>
        <end position="67"/>
    </location>
</feature>
<evidence type="ECO:0000313" key="4">
    <source>
        <dbReference type="Proteomes" id="UP000663824"/>
    </source>
</evidence>
<dbReference type="EMBL" id="CAJOBI010006326">
    <property type="protein sequence ID" value="CAF4057438.1"/>
    <property type="molecule type" value="Genomic_DNA"/>
</dbReference>
<dbReference type="AlphaFoldDB" id="A0A816SQ35"/>
<feature type="region of interest" description="Disordered" evidence="1">
    <location>
        <begin position="86"/>
        <end position="120"/>
    </location>
</feature>
<reference evidence="2" key="1">
    <citation type="submission" date="2021-02" db="EMBL/GenBank/DDBJ databases">
        <authorList>
            <person name="Nowell W R."/>
        </authorList>
    </citation>
    <scope>NUCLEOTIDE SEQUENCE</scope>
</reference>
<feature type="compositionally biased region" description="Basic residues" evidence="1">
    <location>
        <begin position="110"/>
        <end position="120"/>
    </location>
</feature>
<comment type="caution">
    <text evidence="2">The sequence shown here is derived from an EMBL/GenBank/DDBJ whole genome shotgun (WGS) entry which is preliminary data.</text>
</comment>
<dbReference type="Proteomes" id="UP000663824">
    <property type="component" value="Unassembled WGS sequence"/>
</dbReference>
<dbReference type="Proteomes" id="UP000676336">
    <property type="component" value="Unassembled WGS sequence"/>
</dbReference>
<dbReference type="EMBL" id="CAJNRE010010479">
    <property type="protein sequence ID" value="CAF2091301.1"/>
    <property type="molecule type" value="Genomic_DNA"/>
</dbReference>
<evidence type="ECO:0000256" key="1">
    <source>
        <dbReference type="SAM" id="MobiDB-lite"/>
    </source>
</evidence>
<protein>
    <submittedName>
        <fullName evidence="2">Uncharacterized protein</fullName>
    </submittedName>
</protein>
<organism evidence="2 4">
    <name type="scientific">Rotaria magnacalcarata</name>
    <dbReference type="NCBI Taxonomy" id="392030"/>
    <lineage>
        <taxon>Eukaryota</taxon>
        <taxon>Metazoa</taxon>
        <taxon>Spiralia</taxon>
        <taxon>Gnathifera</taxon>
        <taxon>Rotifera</taxon>
        <taxon>Eurotatoria</taxon>
        <taxon>Bdelloidea</taxon>
        <taxon>Philodinida</taxon>
        <taxon>Philodinidae</taxon>
        <taxon>Rotaria</taxon>
    </lineage>
</organism>
<sequence>MSSRPRFYRQQIQRSDRNQRKGRNRLNHPRNGSNQQRRSQPRQPSRQRQQRRSGSRQIQLNDFMPTQLQHYRRDGINTNNRFAVLTEDNNNDDDDDNVEDDVDNDMPLRSTKKINNNKKD</sequence>
<accession>A0A816SQ35</accession>